<proteinExistence type="inferred from homology"/>
<dbReference type="PROSITE" id="PS50096">
    <property type="entry name" value="IQ"/>
    <property type="match status" value="2"/>
</dbReference>
<dbReference type="OrthoDB" id="654277at2759"/>
<feature type="compositionally biased region" description="Low complexity" evidence="3">
    <location>
        <begin position="320"/>
        <end position="333"/>
    </location>
</feature>
<evidence type="ECO:0000256" key="2">
    <source>
        <dbReference type="ARBA" id="ARBA00024341"/>
    </source>
</evidence>
<dbReference type="SMART" id="SM00015">
    <property type="entry name" value="IQ"/>
    <property type="match status" value="2"/>
</dbReference>
<accession>A0A8T0UMW6</accession>
<feature type="compositionally biased region" description="Basic residues" evidence="3">
    <location>
        <begin position="307"/>
        <end position="317"/>
    </location>
</feature>
<feature type="region of interest" description="Disordered" evidence="3">
    <location>
        <begin position="158"/>
        <end position="177"/>
    </location>
</feature>
<name>A0A8T0UMW6_PANVG</name>
<evidence type="ECO:0000256" key="3">
    <source>
        <dbReference type="SAM" id="MobiDB-lite"/>
    </source>
</evidence>
<organism evidence="4 5">
    <name type="scientific">Panicum virgatum</name>
    <name type="common">Blackwell switchgrass</name>
    <dbReference type="NCBI Taxonomy" id="38727"/>
    <lineage>
        <taxon>Eukaryota</taxon>
        <taxon>Viridiplantae</taxon>
        <taxon>Streptophyta</taxon>
        <taxon>Embryophyta</taxon>
        <taxon>Tracheophyta</taxon>
        <taxon>Spermatophyta</taxon>
        <taxon>Magnoliopsida</taxon>
        <taxon>Liliopsida</taxon>
        <taxon>Poales</taxon>
        <taxon>Poaceae</taxon>
        <taxon>PACMAD clade</taxon>
        <taxon>Panicoideae</taxon>
        <taxon>Panicodae</taxon>
        <taxon>Paniceae</taxon>
        <taxon>Panicinae</taxon>
        <taxon>Panicum</taxon>
        <taxon>Panicum sect. Hiantes</taxon>
    </lineage>
</organism>
<feature type="compositionally biased region" description="Polar residues" evidence="3">
    <location>
        <begin position="354"/>
        <end position="369"/>
    </location>
</feature>
<dbReference type="GO" id="GO:0005516">
    <property type="term" value="F:calmodulin binding"/>
    <property type="evidence" value="ECO:0007669"/>
    <property type="project" value="UniProtKB-KW"/>
</dbReference>
<feature type="region of interest" description="Disordered" evidence="3">
    <location>
        <begin position="271"/>
        <end position="443"/>
    </location>
</feature>
<feature type="compositionally biased region" description="Low complexity" evidence="3">
    <location>
        <begin position="71"/>
        <end position="86"/>
    </location>
</feature>
<evidence type="ECO:0000313" key="4">
    <source>
        <dbReference type="EMBL" id="KAG2622224.1"/>
    </source>
</evidence>
<keyword evidence="5" id="KW-1185">Reference proteome</keyword>
<feature type="compositionally biased region" description="Basic and acidic residues" evidence="3">
    <location>
        <begin position="168"/>
        <end position="177"/>
    </location>
</feature>
<comment type="similarity">
    <text evidence="2">Belongs to the IQD family.</text>
</comment>
<protein>
    <submittedName>
        <fullName evidence="4">Uncharacterized protein</fullName>
    </submittedName>
</protein>
<dbReference type="EMBL" id="CM029042">
    <property type="protein sequence ID" value="KAG2622225.1"/>
    <property type="molecule type" value="Genomic_DNA"/>
</dbReference>
<evidence type="ECO:0000313" key="5">
    <source>
        <dbReference type="Proteomes" id="UP000823388"/>
    </source>
</evidence>
<feature type="region of interest" description="Disordered" evidence="3">
    <location>
        <begin position="65"/>
        <end position="87"/>
    </location>
</feature>
<feature type="compositionally biased region" description="Polar residues" evidence="3">
    <location>
        <begin position="221"/>
        <end position="236"/>
    </location>
</feature>
<feature type="region of interest" description="Disordered" evidence="3">
    <location>
        <begin position="221"/>
        <end position="242"/>
    </location>
</feature>
<dbReference type="Pfam" id="PF00612">
    <property type="entry name" value="IQ"/>
    <property type="match status" value="1"/>
</dbReference>
<dbReference type="Proteomes" id="UP000823388">
    <property type="component" value="Chromosome 3N"/>
</dbReference>
<evidence type="ECO:0000256" key="1">
    <source>
        <dbReference type="ARBA" id="ARBA00022860"/>
    </source>
</evidence>
<dbReference type="InterPro" id="IPR000048">
    <property type="entry name" value="IQ_motif_EF-hand-BS"/>
</dbReference>
<feature type="compositionally biased region" description="Basic and acidic residues" evidence="3">
    <location>
        <begin position="276"/>
        <end position="287"/>
    </location>
</feature>
<feature type="compositionally biased region" description="Polar residues" evidence="3">
    <location>
        <begin position="404"/>
        <end position="414"/>
    </location>
</feature>
<comment type="caution">
    <text evidence="4">The sequence shown here is derived from an EMBL/GenBank/DDBJ whole genome shotgun (WGS) entry which is preliminary data.</text>
</comment>
<dbReference type="Gene3D" id="1.20.5.190">
    <property type="match status" value="1"/>
</dbReference>
<dbReference type="AlphaFoldDB" id="A0A8T0UMW6"/>
<reference evidence="4 5" key="1">
    <citation type="submission" date="2020-05" db="EMBL/GenBank/DDBJ databases">
        <title>WGS assembly of Panicum virgatum.</title>
        <authorList>
            <person name="Lovell J.T."/>
            <person name="Jenkins J."/>
            <person name="Shu S."/>
            <person name="Juenger T.E."/>
            <person name="Schmutz J."/>
        </authorList>
    </citation>
    <scope>NUCLEOTIDE SEQUENCE [LARGE SCALE GENOMIC DNA]</scope>
    <source>
        <strain evidence="4">AP13</strain>
        <strain evidence="5">cv. AP13</strain>
    </source>
</reference>
<sequence>MGISAKWIKSLVGLRKHEKGRNAESSAGRSSGAQLLHTQDHSVDTEGALAAEELRVQAEPLAAEANTETISNSPSSPSTSFQVSQTEHGTKEYQAAVVIQSTFRAFLARRALRALKGLVRLQALVRGHAVRKQAAETLQCMQALVRAQARVRARRVRVSLESQGTQKKPPEKNAHEDHVRDIEEDWCGSIGSVEEIKAKALKRQEAAAKRERAMAYALTHQWQTGSRKQKAASLQDQGLAGDENQWGRNWLERWMAARPWENRLLDSNAKESVTVGDDKPAEEDKAKALNKPKGKVPVSTTQSNGSRQKKVTGHKKSHSDVSGSSSGQSASVQPTASLESSKIKEKPSDEITDEVSSQPSKLASRSTSNPKERPAQINAPAKKRLSLPNNATANGGVGKRHANSSRTTQATRSKNAVKGASKSESREQSKPSSTTVKPVEAQA</sequence>
<gene>
    <name evidence="4" type="ORF">PVAP13_3NG275200</name>
</gene>
<dbReference type="PANTHER" id="PTHR32295">
    <property type="entry name" value="IQ-DOMAIN 5-RELATED"/>
    <property type="match status" value="1"/>
</dbReference>
<keyword evidence="1" id="KW-0112">Calmodulin-binding</keyword>
<dbReference type="EMBL" id="CM029042">
    <property type="protein sequence ID" value="KAG2622224.1"/>
    <property type="molecule type" value="Genomic_DNA"/>
</dbReference>
<dbReference type="PANTHER" id="PTHR32295:SF23">
    <property type="entry name" value="IQ CALMODULIN-BINDING MOTIF FAMILY PROTEIN, EXPRESSED"/>
    <property type="match status" value="1"/>
</dbReference>